<evidence type="ECO:0000259" key="3">
    <source>
        <dbReference type="Pfam" id="PF00685"/>
    </source>
</evidence>
<dbReference type="Gene3D" id="3.40.50.300">
    <property type="entry name" value="P-loop containing nucleotide triphosphate hydrolases"/>
    <property type="match status" value="1"/>
</dbReference>
<dbReference type="InterPro" id="IPR000863">
    <property type="entry name" value="Sulfotransferase_dom"/>
</dbReference>
<comment type="caution">
    <text evidence="4">The sequence shown here is derived from an EMBL/GenBank/DDBJ whole genome shotgun (WGS) entry which is preliminary data.</text>
</comment>
<evidence type="ECO:0000313" key="5">
    <source>
        <dbReference type="Proteomes" id="UP000225740"/>
    </source>
</evidence>
<dbReference type="Proteomes" id="UP000225740">
    <property type="component" value="Unassembled WGS sequence"/>
</dbReference>
<dbReference type="Pfam" id="PF00685">
    <property type="entry name" value="Sulfotransfer_1"/>
    <property type="match status" value="1"/>
</dbReference>
<evidence type="ECO:0000256" key="1">
    <source>
        <dbReference type="ARBA" id="ARBA00022679"/>
    </source>
</evidence>
<reference evidence="4 5" key="1">
    <citation type="submission" date="2017-06" db="EMBL/GenBank/DDBJ databases">
        <title>Description of Rhodopirellula bahusiensis sp. nov.</title>
        <authorList>
            <person name="Kizina J."/>
            <person name="Harder J."/>
        </authorList>
    </citation>
    <scope>NUCLEOTIDE SEQUENCE [LARGE SCALE GENOMIC DNA]</scope>
    <source>
        <strain evidence="4 5">SWK21</strain>
    </source>
</reference>
<dbReference type="RefSeq" id="WP_099261790.1">
    <property type="nucleotide sequence ID" value="NZ_NIZW01000012.1"/>
</dbReference>
<evidence type="ECO:0000313" key="4">
    <source>
        <dbReference type="EMBL" id="PHQ34283.1"/>
    </source>
</evidence>
<dbReference type="AlphaFoldDB" id="A0A2G1W5G2"/>
<dbReference type="SUPFAM" id="SSF52540">
    <property type="entry name" value="P-loop containing nucleoside triphosphate hydrolases"/>
    <property type="match status" value="1"/>
</dbReference>
<dbReference type="OrthoDB" id="9797480at2"/>
<dbReference type="GeneID" id="90609715"/>
<sequence>MVRPNTVIVGGPKCGTSSLASYLGQHPHAFISNPKEPLYWATDYPNVTSKMPQPIDTLCKYEGLFAEAHHCSVRAEASAIYLSSDSAVRNLLQYAPEIKFIALVRNPVDLVYAYHQQMLFAHFEDEADFETAWGLQPTRVQGERVPVNCPSPELLHYRRIGSLGQQIERFFDAVPASQRIVFRFDQLVKEPRVVWRKLLDFLDLEDDGRIEFPVVNQAKSHRFRMISTMIMSPPALLQPLAGRLRTWSRTNDNAVLRLAKTALKRQAARHPLRPEFRQLLTEDFRKDTELLAKLLQCDLKEWTSA</sequence>
<feature type="domain" description="Sulfotransferase" evidence="3">
    <location>
        <begin position="4"/>
        <end position="205"/>
    </location>
</feature>
<dbReference type="PANTHER" id="PTHR10605:SF56">
    <property type="entry name" value="BIFUNCTIONAL HEPARAN SULFATE N-DEACETYLASE_N-SULFOTRANSFERASE"/>
    <property type="match status" value="1"/>
</dbReference>
<gene>
    <name evidence="4" type="ORF">CEE69_16790</name>
</gene>
<keyword evidence="2" id="KW-0325">Glycoprotein</keyword>
<keyword evidence="1" id="KW-0808">Transferase</keyword>
<name>A0A2G1W5G2_9BACT</name>
<dbReference type="GO" id="GO:0008146">
    <property type="term" value="F:sulfotransferase activity"/>
    <property type="evidence" value="ECO:0007669"/>
    <property type="project" value="InterPro"/>
</dbReference>
<keyword evidence="5" id="KW-1185">Reference proteome</keyword>
<evidence type="ECO:0000256" key="2">
    <source>
        <dbReference type="ARBA" id="ARBA00023180"/>
    </source>
</evidence>
<dbReference type="EMBL" id="NIZW01000012">
    <property type="protein sequence ID" value="PHQ34283.1"/>
    <property type="molecule type" value="Genomic_DNA"/>
</dbReference>
<dbReference type="InterPro" id="IPR027417">
    <property type="entry name" value="P-loop_NTPase"/>
</dbReference>
<dbReference type="InterPro" id="IPR037359">
    <property type="entry name" value="NST/OST"/>
</dbReference>
<dbReference type="PANTHER" id="PTHR10605">
    <property type="entry name" value="HEPARAN SULFATE SULFOTRANSFERASE"/>
    <property type="match status" value="1"/>
</dbReference>
<protein>
    <recommendedName>
        <fullName evidence="3">Sulfotransferase domain-containing protein</fullName>
    </recommendedName>
</protein>
<accession>A0A2G1W5G2</accession>
<organism evidence="4 5">
    <name type="scientific">Rhodopirellula bahusiensis</name>
    <dbReference type="NCBI Taxonomy" id="2014065"/>
    <lineage>
        <taxon>Bacteria</taxon>
        <taxon>Pseudomonadati</taxon>
        <taxon>Planctomycetota</taxon>
        <taxon>Planctomycetia</taxon>
        <taxon>Pirellulales</taxon>
        <taxon>Pirellulaceae</taxon>
        <taxon>Rhodopirellula</taxon>
    </lineage>
</organism>
<proteinExistence type="predicted"/>